<dbReference type="AlphaFoldDB" id="A0AAV7KHJ6"/>
<protein>
    <submittedName>
        <fullName evidence="1">Transposase</fullName>
    </submittedName>
</protein>
<comment type="caution">
    <text evidence="1">The sequence shown here is derived from an EMBL/GenBank/DDBJ whole genome shotgun (WGS) entry which is preliminary data.</text>
</comment>
<keyword evidence="2" id="KW-1185">Reference proteome</keyword>
<organism evidence="1 2">
    <name type="scientific">Oopsacas minuta</name>
    <dbReference type="NCBI Taxonomy" id="111878"/>
    <lineage>
        <taxon>Eukaryota</taxon>
        <taxon>Metazoa</taxon>
        <taxon>Porifera</taxon>
        <taxon>Hexactinellida</taxon>
        <taxon>Hexasterophora</taxon>
        <taxon>Lyssacinosida</taxon>
        <taxon>Leucopsacidae</taxon>
        <taxon>Oopsacas</taxon>
    </lineage>
</organism>
<reference evidence="1 2" key="1">
    <citation type="journal article" date="2023" name="BMC Biol.">
        <title>The compact genome of the sponge Oopsacas minuta (Hexactinellida) is lacking key metazoan core genes.</title>
        <authorList>
            <person name="Santini S."/>
            <person name="Schenkelaars Q."/>
            <person name="Jourda C."/>
            <person name="Duchesne M."/>
            <person name="Belahbib H."/>
            <person name="Rocher C."/>
            <person name="Selva M."/>
            <person name="Riesgo A."/>
            <person name="Vervoort M."/>
            <person name="Leys S.P."/>
            <person name="Kodjabachian L."/>
            <person name="Le Bivic A."/>
            <person name="Borchiellini C."/>
            <person name="Claverie J.M."/>
            <person name="Renard E."/>
        </authorList>
    </citation>
    <scope>NUCLEOTIDE SEQUENCE [LARGE SCALE GENOMIC DNA]</scope>
    <source>
        <strain evidence="1">SPO-2</strain>
    </source>
</reference>
<dbReference type="PANTHER" id="PTHR46060:SF1">
    <property type="entry name" value="MARINER MOS1 TRANSPOSASE-LIKE PROTEIN"/>
    <property type="match status" value="1"/>
</dbReference>
<dbReference type="Gene3D" id="3.30.420.10">
    <property type="entry name" value="Ribonuclease H-like superfamily/Ribonuclease H"/>
    <property type="match status" value="1"/>
</dbReference>
<sequence>MENSEDGKRYIIWFLWKQNISGSEILYEMEKVYGSKCPGKSMVYKWIDRFNDGHSTVDDYPRPGRPKTCSNQENIKIISNFLDKDRRVTLRQLEEELGMSKSILDKILTEQLGMSRVLSRWVPKLLSESQRIERVRVCRQLLRISKKEPRFFDRLVTGDETWLHFYEPKTSLQTSQWKRRHEATPIRPRAVASAGKRMATVFWDTKGIIMIDWLPNKVTINTEYYVQVLKKLREAIKSKRRGKLSSHVLLQHDNAPVHTSRRTLDEIQHLGFELLPHPPYSPDLAPSDYWLFSEMKRPLRGKRFSDFEHLRSAVNSWIQGTPEKFFTTGINKLPSKWKKFIEVKGEFIENYEQ</sequence>
<evidence type="ECO:0000313" key="1">
    <source>
        <dbReference type="EMBL" id="KAI6659599.1"/>
    </source>
</evidence>
<evidence type="ECO:0000313" key="2">
    <source>
        <dbReference type="Proteomes" id="UP001165289"/>
    </source>
</evidence>
<dbReference type="GO" id="GO:0003676">
    <property type="term" value="F:nucleic acid binding"/>
    <property type="evidence" value="ECO:0007669"/>
    <property type="project" value="InterPro"/>
</dbReference>
<dbReference type="InterPro" id="IPR052709">
    <property type="entry name" value="Transposase-MT_Hybrid"/>
</dbReference>
<dbReference type="EMBL" id="JAKMXF010000055">
    <property type="protein sequence ID" value="KAI6659599.1"/>
    <property type="molecule type" value="Genomic_DNA"/>
</dbReference>
<gene>
    <name evidence="1" type="ORF">LOD99_14522</name>
</gene>
<name>A0AAV7KHJ6_9METZ</name>
<dbReference type="InterPro" id="IPR001888">
    <property type="entry name" value="Transposase_1"/>
</dbReference>
<dbReference type="Proteomes" id="UP001165289">
    <property type="component" value="Unassembled WGS sequence"/>
</dbReference>
<accession>A0AAV7KHJ6</accession>
<dbReference type="InterPro" id="IPR036397">
    <property type="entry name" value="RNaseH_sf"/>
</dbReference>
<proteinExistence type="predicted"/>
<dbReference type="Pfam" id="PF01359">
    <property type="entry name" value="Transposase_1"/>
    <property type="match status" value="1"/>
</dbReference>
<dbReference type="PANTHER" id="PTHR46060">
    <property type="entry name" value="MARINER MOS1 TRANSPOSASE-LIKE PROTEIN"/>
    <property type="match status" value="1"/>
</dbReference>